<evidence type="ECO:0000313" key="14">
    <source>
        <dbReference type="Proteomes" id="UP001152320"/>
    </source>
</evidence>
<dbReference type="CDD" id="cd01770">
    <property type="entry name" value="UBX_UBXN2"/>
    <property type="match status" value="1"/>
</dbReference>
<dbReference type="EMBL" id="JAIZAY010000001">
    <property type="protein sequence ID" value="KAJ8048102.1"/>
    <property type="molecule type" value="Genomic_DNA"/>
</dbReference>
<organism evidence="13 14">
    <name type="scientific">Holothuria leucospilota</name>
    <name type="common">Black long sea cucumber</name>
    <name type="synonym">Mertensiothuria leucospilota</name>
    <dbReference type="NCBI Taxonomy" id="206669"/>
    <lineage>
        <taxon>Eukaryota</taxon>
        <taxon>Metazoa</taxon>
        <taxon>Echinodermata</taxon>
        <taxon>Eleutherozoa</taxon>
        <taxon>Echinozoa</taxon>
        <taxon>Holothuroidea</taxon>
        <taxon>Aspidochirotacea</taxon>
        <taxon>Aspidochirotida</taxon>
        <taxon>Holothuriidae</taxon>
        <taxon>Holothuria</taxon>
    </lineage>
</organism>
<dbReference type="GO" id="GO:0061025">
    <property type="term" value="P:membrane fusion"/>
    <property type="evidence" value="ECO:0007669"/>
    <property type="project" value="TreeGrafter"/>
</dbReference>
<comment type="subcellular location">
    <subcellularLocation>
        <location evidence="2">Cytoplasm</location>
        <location evidence="2">Cytoskeleton</location>
        <location evidence="2">Microtubule organizing center</location>
        <location evidence="2">Centrosome</location>
    </subcellularLocation>
    <subcellularLocation>
        <location evidence="3">Golgi apparatus</location>
    </subcellularLocation>
    <subcellularLocation>
        <location evidence="1">Nucleus</location>
    </subcellularLocation>
</comment>
<reference evidence="13" key="1">
    <citation type="submission" date="2021-10" db="EMBL/GenBank/DDBJ databases">
        <title>Tropical sea cucumber genome reveals ecological adaptation and Cuvierian tubules defense mechanism.</title>
        <authorList>
            <person name="Chen T."/>
        </authorList>
    </citation>
    <scope>NUCLEOTIDE SEQUENCE</scope>
    <source>
        <strain evidence="13">Nanhai2018</strain>
        <tissue evidence="13">Muscle</tissue>
    </source>
</reference>
<evidence type="ECO:0000256" key="8">
    <source>
        <dbReference type="ARBA" id="ARBA00023242"/>
    </source>
</evidence>
<evidence type="ECO:0000256" key="4">
    <source>
        <dbReference type="ARBA" id="ARBA00022490"/>
    </source>
</evidence>
<name>A0A9Q1HFR1_HOLLE</name>
<evidence type="ECO:0000259" key="10">
    <source>
        <dbReference type="PROSITE" id="PS50033"/>
    </source>
</evidence>
<dbReference type="CDD" id="cd14348">
    <property type="entry name" value="UBA_p47"/>
    <property type="match status" value="1"/>
</dbReference>
<gene>
    <name evidence="13" type="ORF">HOLleu_00275</name>
</gene>
<dbReference type="GO" id="GO:0005813">
    <property type="term" value="C:centrosome"/>
    <property type="evidence" value="ECO:0007669"/>
    <property type="project" value="UniProtKB-SubCell"/>
</dbReference>
<evidence type="ECO:0000256" key="1">
    <source>
        <dbReference type="ARBA" id="ARBA00004123"/>
    </source>
</evidence>
<keyword evidence="8" id="KW-0539">Nucleus</keyword>
<keyword evidence="7" id="KW-0206">Cytoskeleton</keyword>
<feature type="domain" description="Ubiquitin-like" evidence="11">
    <location>
        <begin position="331"/>
        <end position="405"/>
    </location>
</feature>
<dbReference type="PANTHER" id="PTHR23333">
    <property type="entry name" value="UBX DOMAIN CONTAINING PROTEIN"/>
    <property type="match status" value="1"/>
</dbReference>
<dbReference type="SMART" id="SM00166">
    <property type="entry name" value="UBX"/>
    <property type="match status" value="1"/>
</dbReference>
<dbReference type="SUPFAM" id="SSF54236">
    <property type="entry name" value="Ubiquitin-like"/>
    <property type="match status" value="1"/>
</dbReference>
<dbReference type="PANTHER" id="PTHR23333:SF20">
    <property type="entry name" value="NSFL1 COFACTOR P47"/>
    <property type="match status" value="1"/>
</dbReference>
<dbReference type="SUPFAM" id="SSF102848">
    <property type="entry name" value="NSFL1 (p97 ATPase) cofactor p47, SEP domain"/>
    <property type="match status" value="1"/>
</dbReference>
<dbReference type="GO" id="GO:0043130">
    <property type="term" value="F:ubiquitin binding"/>
    <property type="evidence" value="ECO:0007669"/>
    <property type="project" value="TreeGrafter"/>
</dbReference>
<comment type="caution">
    <text evidence="13">The sequence shown here is derived from an EMBL/GenBank/DDBJ whole genome shotgun (WGS) entry which is preliminary data.</text>
</comment>
<dbReference type="Gene3D" id="1.10.8.10">
    <property type="entry name" value="DNA helicase RuvA subunit, C-terminal domain"/>
    <property type="match status" value="1"/>
</dbReference>
<evidence type="ECO:0000256" key="3">
    <source>
        <dbReference type="ARBA" id="ARBA00004555"/>
    </source>
</evidence>
<dbReference type="GO" id="GO:0007030">
    <property type="term" value="P:Golgi organization"/>
    <property type="evidence" value="ECO:0007669"/>
    <property type="project" value="TreeGrafter"/>
</dbReference>
<feature type="compositionally biased region" description="Low complexity" evidence="9">
    <location>
        <begin position="300"/>
        <end position="321"/>
    </location>
</feature>
<keyword evidence="4" id="KW-0963">Cytoplasm</keyword>
<dbReference type="InterPro" id="IPR036241">
    <property type="entry name" value="NSFL1C_SEP_dom_sf"/>
</dbReference>
<dbReference type="Pfam" id="PF00789">
    <property type="entry name" value="UBX"/>
    <property type="match status" value="1"/>
</dbReference>
<dbReference type="SMART" id="SM00553">
    <property type="entry name" value="SEP"/>
    <property type="match status" value="1"/>
</dbReference>
<dbReference type="FunFam" id="3.30.420.210:FF:000001">
    <property type="entry name" value="NSFL1 (P97) cofactor (P47)"/>
    <property type="match status" value="1"/>
</dbReference>
<dbReference type="GO" id="GO:0031468">
    <property type="term" value="P:nuclear membrane reassembly"/>
    <property type="evidence" value="ECO:0007669"/>
    <property type="project" value="TreeGrafter"/>
</dbReference>
<dbReference type="PROSITE" id="PS50053">
    <property type="entry name" value="UBIQUITIN_2"/>
    <property type="match status" value="1"/>
</dbReference>
<dbReference type="FunFam" id="1.10.8.10:FF:000020">
    <property type="entry name" value="NSFL1 (p97) cofactor (p47)"/>
    <property type="match status" value="1"/>
</dbReference>
<dbReference type="InterPro" id="IPR029071">
    <property type="entry name" value="Ubiquitin-like_domsf"/>
</dbReference>
<dbReference type="GO" id="GO:0005829">
    <property type="term" value="C:cytosol"/>
    <property type="evidence" value="ECO:0007669"/>
    <property type="project" value="TreeGrafter"/>
</dbReference>
<protein>
    <submittedName>
        <fullName evidence="13">NSFL1 cofactor p47</fullName>
    </submittedName>
</protein>
<evidence type="ECO:0000313" key="13">
    <source>
        <dbReference type="EMBL" id="KAJ8048102.1"/>
    </source>
</evidence>
<dbReference type="Pfam" id="PF14555">
    <property type="entry name" value="UBA_4"/>
    <property type="match status" value="1"/>
</dbReference>
<evidence type="ECO:0000259" key="11">
    <source>
        <dbReference type="PROSITE" id="PS50053"/>
    </source>
</evidence>
<dbReference type="InterPro" id="IPR001012">
    <property type="entry name" value="UBX_dom"/>
</dbReference>
<dbReference type="AlphaFoldDB" id="A0A9Q1HFR1"/>
<dbReference type="Gene3D" id="3.30.420.210">
    <property type="entry name" value="SEP domain"/>
    <property type="match status" value="1"/>
</dbReference>
<dbReference type="GO" id="GO:0000045">
    <property type="term" value="P:autophagosome assembly"/>
    <property type="evidence" value="ECO:0007669"/>
    <property type="project" value="TreeGrafter"/>
</dbReference>
<feature type="region of interest" description="Disordered" evidence="9">
    <location>
        <begin position="264"/>
        <end position="326"/>
    </location>
</feature>
<dbReference type="InterPro" id="IPR012989">
    <property type="entry name" value="SEP_domain"/>
</dbReference>
<proteinExistence type="predicted"/>
<feature type="compositionally biased region" description="Basic and acidic residues" evidence="9">
    <location>
        <begin position="264"/>
        <end position="274"/>
    </location>
</feature>
<evidence type="ECO:0000256" key="7">
    <source>
        <dbReference type="ARBA" id="ARBA00023212"/>
    </source>
</evidence>
<dbReference type="GO" id="GO:0043161">
    <property type="term" value="P:proteasome-mediated ubiquitin-dependent protein catabolic process"/>
    <property type="evidence" value="ECO:0007669"/>
    <property type="project" value="TreeGrafter"/>
</dbReference>
<sequence length="405" mass="43845">MSSNESQSEMISQFMGVTGADEDRAKFFLESSAWELQVAIAAFFDDDAPMEEESFRPPIPEPVDEDLPPSAPAGASSGISRSTGPVKQPKKPSSRFATIGDLRDEQQEDEDSGEEGQRFYAGGADHGSGQQVVGPRKKKNTDSIVKDLFKSAKEHGAEEVTPGSAPGSSSQSSFVFRGAAYRLGELPTDSTQPVPGTAGTLPIPKAKEQHVVLKLWKNGFSVDDGPLRDFKTPENEQFLASIRRGEIPMELIQNAAGGEVNLDLEDHRDEDYQKPKPQRKAFEGRGYMLGNLTPSVTGESSQSQAPPAASSNTPSDTAAPSWDVDTSQPVTTLQLRLGNGTRLTGKFNHSHTVGDVRRFIALSKPEFATTSYKLMTTFPNKVLEDDSQTLSDANLLNAVIVQRLT</sequence>
<dbReference type="FunFam" id="3.10.20.90:FF:000179">
    <property type="entry name" value="Plant UBX domain-containing protein 4"/>
    <property type="match status" value="1"/>
</dbReference>
<feature type="region of interest" description="Disordered" evidence="9">
    <location>
        <begin position="49"/>
        <end position="172"/>
    </location>
</feature>
<dbReference type="SUPFAM" id="SSF46934">
    <property type="entry name" value="UBA-like"/>
    <property type="match status" value="1"/>
</dbReference>
<keyword evidence="14" id="KW-1185">Reference proteome</keyword>
<evidence type="ECO:0000256" key="6">
    <source>
        <dbReference type="ARBA" id="ARBA00023034"/>
    </source>
</evidence>
<dbReference type="InterPro" id="IPR009060">
    <property type="entry name" value="UBA-like_sf"/>
</dbReference>
<dbReference type="InterPro" id="IPR000626">
    <property type="entry name" value="Ubiquitin-like_dom"/>
</dbReference>
<dbReference type="GO" id="GO:0005794">
    <property type="term" value="C:Golgi apparatus"/>
    <property type="evidence" value="ECO:0007669"/>
    <property type="project" value="UniProtKB-SubCell"/>
</dbReference>
<keyword evidence="6" id="KW-0333">Golgi apparatus</keyword>
<evidence type="ECO:0000256" key="2">
    <source>
        <dbReference type="ARBA" id="ARBA00004300"/>
    </source>
</evidence>
<feature type="domain" description="SEP" evidence="12">
    <location>
        <begin position="208"/>
        <end position="273"/>
    </location>
</feature>
<dbReference type="GO" id="GO:0005634">
    <property type="term" value="C:nucleus"/>
    <property type="evidence" value="ECO:0007669"/>
    <property type="project" value="UniProtKB-SubCell"/>
</dbReference>
<dbReference type="Gene3D" id="3.10.20.90">
    <property type="entry name" value="Phosphatidylinositol 3-kinase Catalytic Subunit, Chain A, domain 1"/>
    <property type="match status" value="1"/>
</dbReference>
<evidence type="ECO:0000256" key="5">
    <source>
        <dbReference type="ARBA" id="ARBA00022786"/>
    </source>
</evidence>
<keyword evidence="5" id="KW-0833">Ubl conjugation pathway</keyword>
<dbReference type="Proteomes" id="UP001152320">
    <property type="component" value="Chromosome 1"/>
</dbReference>
<accession>A0A9Q1HFR1</accession>
<feature type="compositionally biased region" description="Low complexity" evidence="9">
    <location>
        <begin position="162"/>
        <end position="172"/>
    </location>
</feature>
<dbReference type="PROSITE" id="PS50033">
    <property type="entry name" value="UBX"/>
    <property type="match status" value="1"/>
</dbReference>
<dbReference type="Pfam" id="PF08059">
    <property type="entry name" value="SEP"/>
    <property type="match status" value="1"/>
</dbReference>
<dbReference type="PROSITE" id="PS51399">
    <property type="entry name" value="SEP"/>
    <property type="match status" value="1"/>
</dbReference>
<feature type="compositionally biased region" description="Basic and acidic residues" evidence="9">
    <location>
        <begin position="140"/>
        <end position="158"/>
    </location>
</feature>
<feature type="domain" description="UBX" evidence="10">
    <location>
        <begin position="326"/>
        <end position="403"/>
    </location>
</feature>
<dbReference type="OrthoDB" id="25887at2759"/>
<evidence type="ECO:0000259" key="12">
    <source>
        <dbReference type="PROSITE" id="PS51399"/>
    </source>
</evidence>
<evidence type="ECO:0000256" key="9">
    <source>
        <dbReference type="SAM" id="MobiDB-lite"/>
    </source>
</evidence>